<organism evidence="2 3">
    <name type="scientific">Rubritalea squalenifaciens DSM 18772</name>
    <dbReference type="NCBI Taxonomy" id="1123071"/>
    <lineage>
        <taxon>Bacteria</taxon>
        <taxon>Pseudomonadati</taxon>
        <taxon>Verrucomicrobiota</taxon>
        <taxon>Verrucomicrobiia</taxon>
        <taxon>Verrucomicrobiales</taxon>
        <taxon>Rubritaleaceae</taxon>
        <taxon>Rubritalea</taxon>
    </lineage>
</organism>
<name>A0A1M6BZC2_9BACT</name>
<dbReference type="EMBL" id="FQYR01000002">
    <property type="protein sequence ID" value="SHI54155.1"/>
    <property type="molecule type" value="Genomic_DNA"/>
</dbReference>
<keyword evidence="1" id="KW-0732">Signal</keyword>
<protein>
    <submittedName>
        <fullName evidence="2">Uncharacterized protein</fullName>
    </submittedName>
</protein>
<feature type="signal peptide" evidence="1">
    <location>
        <begin position="1"/>
        <end position="29"/>
    </location>
</feature>
<dbReference type="AlphaFoldDB" id="A0A1M6BZC2"/>
<dbReference type="Proteomes" id="UP000184510">
    <property type="component" value="Unassembled WGS sequence"/>
</dbReference>
<keyword evidence="3" id="KW-1185">Reference proteome</keyword>
<reference evidence="2 3" key="1">
    <citation type="submission" date="2016-11" db="EMBL/GenBank/DDBJ databases">
        <authorList>
            <person name="Jaros S."/>
            <person name="Januszkiewicz K."/>
            <person name="Wedrychowicz H."/>
        </authorList>
    </citation>
    <scope>NUCLEOTIDE SEQUENCE [LARGE SCALE GENOMIC DNA]</scope>
    <source>
        <strain evidence="2 3">DSM 18772</strain>
    </source>
</reference>
<evidence type="ECO:0000313" key="3">
    <source>
        <dbReference type="Proteomes" id="UP000184510"/>
    </source>
</evidence>
<feature type="chain" id="PRO_5013359501" evidence="1">
    <location>
        <begin position="30"/>
        <end position="172"/>
    </location>
</feature>
<sequence>MKPSASLKKLIKASAALSLCLALPATVLAADDVKPLVDESLVMAKGGTVHRVRIPADASAASLIRLTSRRASGKAMATTSFLSVEVGENAGKVVTLILIPMEPRGGETHLMARIILADGSSVAGKYTLFQTPSTYHSVSPRKIYKPGDTLLDFGYNRSQSTLISLTITEPKK</sequence>
<accession>A0A1M6BZC2</accession>
<dbReference type="RefSeq" id="WP_143157779.1">
    <property type="nucleotide sequence ID" value="NZ_FQYR01000002.1"/>
</dbReference>
<gene>
    <name evidence="2" type="ORF">SAMN02745181_0349</name>
</gene>
<evidence type="ECO:0000256" key="1">
    <source>
        <dbReference type="SAM" id="SignalP"/>
    </source>
</evidence>
<proteinExistence type="predicted"/>
<dbReference type="InParanoid" id="A0A1M6BZC2"/>
<evidence type="ECO:0000313" key="2">
    <source>
        <dbReference type="EMBL" id="SHI54155.1"/>
    </source>
</evidence>